<protein>
    <submittedName>
        <fullName evidence="3">Uncharacterized protein</fullName>
    </submittedName>
</protein>
<reference evidence="3" key="1">
    <citation type="submission" date="2022-04" db="EMBL/GenBank/DDBJ databases">
        <title>A functionally conserved STORR gene fusion in Papaver species that diverged 16.8 million years ago.</title>
        <authorList>
            <person name="Catania T."/>
        </authorList>
    </citation>
    <scope>NUCLEOTIDE SEQUENCE</scope>
    <source>
        <strain evidence="3">S-188037</strain>
    </source>
</reference>
<dbReference type="Proteomes" id="UP001202328">
    <property type="component" value="Unassembled WGS sequence"/>
</dbReference>
<comment type="caution">
    <text evidence="3">The sequence shown here is derived from an EMBL/GenBank/DDBJ whole genome shotgun (WGS) entry which is preliminary data.</text>
</comment>
<evidence type="ECO:0000256" key="2">
    <source>
        <dbReference type="SAM" id="MobiDB-lite"/>
    </source>
</evidence>
<sequence length="381" mass="43580">MLVDKASTISSDRLQWEKLFNHLVHILKTQQTQLESLVTDRKLLQDRIKIQYDRFVSEVRILEDQISQMNKGLTMEEMANSVELKKLHLILGFKQRESFLYKRKSDDAQDDLHDFKSWFDYLSRKCAEQEENLGGVIVDAEKHKGGESILISAKNTREDERCCKALETEVKKLKRENENLTSKHKTDVSALLSERNFVWNQLKKMENDYSDLLKCKRAEVSQANEKIIELLTSMEKMQSLNNKKDETIVNLKAKVAKLEEDIVRSNSEISTQSRGLELLRKPRNGLGTPSLKRCTTKTSTTTTTNAESQIDSMNSHTLGRHVNIESARSETSNDKNSEKVNRRGSKRKTAEANSKSGTPNLFTSEFKVPKLKNPSSKSPAT</sequence>
<accession>A0AAD4X4S7</accession>
<proteinExistence type="predicted"/>
<evidence type="ECO:0000313" key="4">
    <source>
        <dbReference type="Proteomes" id="UP001202328"/>
    </source>
</evidence>
<dbReference type="PANTHER" id="PTHR35992">
    <property type="entry name" value="CYTOMATRIX PROTEIN-LIKE PROTEIN"/>
    <property type="match status" value="1"/>
</dbReference>
<evidence type="ECO:0000256" key="1">
    <source>
        <dbReference type="SAM" id="Coils"/>
    </source>
</evidence>
<keyword evidence="4" id="KW-1185">Reference proteome</keyword>
<evidence type="ECO:0000313" key="3">
    <source>
        <dbReference type="EMBL" id="KAI3843724.1"/>
    </source>
</evidence>
<feature type="coiled-coil region" evidence="1">
    <location>
        <begin position="156"/>
        <end position="183"/>
    </location>
</feature>
<feature type="compositionally biased region" description="Polar residues" evidence="2">
    <location>
        <begin position="351"/>
        <end position="363"/>
    </location>
</feature>
<dbReference type="PANTHER" id="PTHR35992:SF1">
    <property type="entry name" value="CYTOMATRIX PROTEIN-LIKE PROTEIN"/>
    <property type="match status" value="1"/>
</dbReference>
<feature type="region of interest" description="Disordered" evidence="2">
    <location>
        <begin position="267"/>
        <end position="381"/>
    </location>
</feature>
<organism evidence="3 4">
    <name type="scientific">Papaver atlanticum</name>
    <dbReference type="NCBI Taxonomy" id="357466"/>
    <lineage>
        <taxon>Eukaryota</taxon>
        <taxon>Viridiplantae</taxon>
        <taxon>Streptophyta</taxon>
        <taxon>Embryophyta</taxon>
        <taxon>Tracheophyta</taxon>
        <taxon>Spermatophyta</taxon>
        <taxon>Magnoliopsida</taxon>
        <taxon>Ranunculales</taxon>
        <taxon>Papaveraceae</taxon>
        <taxon>Papaveroideae</taxon>
        <taxon>Papaver</taxon>
    </lineage>
</organism>
<name>A0AAD4X4S7_9MAGN</name>
<dbReference type="AlphaFoldDB" id="A0AAD4X4S7"/>
<dbReference type="EMBL" id="JAJJMB010016912">
    <property type="protein sequence ID" value="KAI3843724.1"/>
    <property type="molecule type" value="Genomic_DNA"/>
</dbReference>
<feature type="compositionally biased region" description="Polar residues" evidence="2">
    <location>
        <begin position="305"/>
        <end position="317"/>
    </location>
</feature>
<keyword evidence="1" id="KW-0175">Coiled coil</keyword>
<feature type="compositionally biased region" description="Basic and acidic residues" evidence="2">
    <location>
        <begin position="327"/>
        <end position="341"/>
    </location>
</feature>
<gene>
    <name evidence="3" type="ORF">MKW98_013660</name>
</gene>